<proteinExistence type="predicted"/>
<organism evidence="1">
    <name type="scientific">Paraprevotella clara</name>
    <dbReference type="NCBI Taxonomy" id="454154"/>
    <lineage>
        <taxon>Bacteria</taxon>
        <taxon>Pseudomonadati</taxon>
        <taxon>Bacteroidota</taxon>
        <taxon>Bacteroidia</taxon>
        <taxon>Bacteroidales</taxon>
        <taxon>Prevotellaceae</taxon>
        <taxon>Paraprevotella</taxon>
    </lineage>
</organism>
<gene>
    <name evidence="1" type="ORF">PCLFYP37_00090</name>
</gene>
<dbReference type="AlphaFoldDB" id="A0A6N3BDG1"/>
<name>A0A6N3BDG1_9BACT</name>
<accession>A0A6N3BDG1</accession>
<protein>
    <submittedName>
        <fullName evidence="1">Uncharacterized protein</fullName>
    </submittedName>
</protein>
<dbReference type="EMBL" id="CACRUT010000012">
    <property type="protein sequence ID" value="VYU02535.1"/>
    <property type="molecule type" value="Genomic_DNA"/>
</dbReference>
<reference evidence="1" key="1">
    <citation type="submission" date="2019-11" db="EMBL/GenBank/DDBJ databases">
        <authorList>
            <person name="Feng L."/>
        </authorList>
    </citation>
    <scope>NUCLEOTIDE SEQUENCE</scope>
    <source>
        <strain evidence="1">PclaraLFYP37</strain>
    </source>
</reference>
<evidence type="ECO:0000313" key="1">
    <source>
        <dbReference type="EMBL" id="VYU02535.1"/>
    </source>
</evidence>
<sequence>MFVLSLLTLIQILPDSDGPLLLSGKKSLLCYGLFCKLQKQAFRLLHQCQIQFVNKQPQCRIAFHHPC</sequence>